<dbReference type="EMBL" id="CAUJNA010003538">
    <property type="protein sequence ID" value="CAJ1404394.1"/>
    <property type="molecule type" value="Genomic_DNA"/>
</dbReference>
<name>A0AA36JG13_9DINO</name>
<accession>A0AA36JG13</accession>
<evidence type="ECO:0000313" key="2">
    <source>
        <dbReference type="EMBL" id="CAJ1404394.1"/>
    </source>
</evidence>
<protein>
    <submittedName>
        <fullName evidence="2">Uncharacterized protein</fullName>
    </submittedName>
</protein>
<comment type="caution">
    <text evidence="2">The sequence shown here is derived from an EMBL/GenBank/DDBJ whole genome shotgun (WGS) entry which is preliminary data.</text>
</comment>
<keyword evidence="3" id="KW-1185">Reference proteome</keyword>
<organism evidence="2 3">
    <name type="scientific">Effrenium voratum</name>
    <dbReference type="NCBI Taxonomy" id="2562239"/>
    <lineage>
        <taxon>Eukaryota</taxon>
        <taxon>Sar</taxon>
        <taxon>Alveolata</taxon>
        <taxon>Dinophyceae</taxon>
        <taxon>Suessiales</taxon>
        <taxon>Symbiodiniaceae</taxon>
        <taxon>Effrenium</taxon>
    </lineage>
</organism>
<feature type="region of interest" description="Disordered" evidence="1">
    <location>
        <begin position="144"/>
        <end position="166"/>
    </location>
</feature>
<evidence type="ECO:0000256" key="1">
    <source>
        <dbReference type="SAM" id="MobiDB-lite"/>
    </source>
</evidence>
<proteinExistence type="predicted"/>
<dbReference type="AlphaFoldDB" id="A0AA36JG13"/>
<gene>
    <name evidence="2" type="ORF">EVOR1521_LOCUS26847</name>
</gene>
<sequence>MSTWRVRLRALSQRWMSACRRSCPEPVVFPPPEGLAVLELELTHAQAMSRMILTCHLRADSESLVSRLDWVPAYYAPRKRNRQVVHALDYEDADTVWRTASRFFAMEPEGASCGELRLDLSESSKKCKVDTEQAKALQLLLDPRWNPRLSPPKSDLPTESAMFDPP</sequence>
<dbReference type="Proteomes" id="UP001178507">
    <property type="component" value="Unassembled WGS sequence"/>
</dbReference>
<reference evidence="2" key="1">
    <citation type="submission" date="2023-08" db="EMBL/GenBank/DDBJ databases">
        <authorList>
            <person name="Chen Y."/>
            <person name="Shah S."/>
            <person name="Dougan E. K."/>
            <person name="Thang M."/>
            <person name="Chan C."/>
        </authorList>
    </citation>
    <scope>NUCLEOTIDE SEQUENCE</scope>
</reference>
<evidence type="ECO:0000313" key="3">
    <source>
        <dbReference type="Proteomes" id="UP001178507"/>
    </source>
</evidence>